<feature type="domain" description="Ig-like" evidence="5">
    <location>
        <begin position="109"/>
        <end position="207"/>
    </location>
</feature>
<dbReference type="PANTHER" id="PTHR45080">
    <property type="entry name" value="CONTACTIN 5"/>
    <property type="match status" value="1"/>
</dbReference>
<dbReference type="EMBL" id="ABJB010944458">
    <property type="status" value="NOT_ANNOTATED_CDS"/>
    <property type="molecule type" value="Genomic_DNA"/>
</dbReference>
<dbReference type="SMART" id="SM00408">
    <property type="entry name" value="IGc2"/>
    <property type="match status" value="3"/>
</dbReference>
<evidence type="ECO:0000259" key="6">
    <source>
        <dbReference type="PROSITE" id="PS50853"/>
    </source>
</evidence>
<gene>
    <name evidence="7" type="ORF">IscW_ISCW021015</name>
</gene>
<keyword evidence="9" id="KW-1185">Reference proteome</keyword>
<dbReference type="AlphaFoldDB" id="B7Q4A6"/>
<dbReference type="VEuPathDB" id="VectorBase:ISCI021015"/>
<dbReference type="EMBL" id="ABJB010502450">
    <property type="status" value="NOT_ANNOTATED_CDS"/>
    <property type="molecule type" value="Genomic_DNA"/>
</dbReference>
<evidence type="ECO:0000313" key="9">
    <source>
        <dbReference type="Proteomes" id="UP000001555"/>
    </source>
</evidence>
<dbReference type="SMART" id="SM00409">
    <property type="entry name" value="IG"/>
    <property type="match status" value="3"/>
</dbReference>
<evidence type="ECO:0000313" key="7">
    <source>
        <dbReference type="EMBL" id="EEC13678.1"/>
    </source>
</evidence>
<dbReference type="CDD" id="cd00096">
    <property type="entry name" value="Ig"/>
    <property type="match status" value="1"/>
</dbReference>
<dbReference type="VEuPathDB" id="VectorBase:ISCP_010746"/>
<accession>B7Q4A6</accession>
<dbReference type="EMBL" id="ABJB010824695">
    <property type="status" value="NOT_ANNOTATED_CDS"/>
    <property type="molecule type" value="Genomic_DNA"/>
</dbReference>
<dbReference type="STRING" id="6945.B7Q4A6"/>
<feature type="region of interest" description="Disordered" evidence="4">
    <location>
        <begin position="642"/>
        <end position="664"/>
    </location>
</feature>
<dbReference type="PANTHER" id="PTHR45080:SF8">
    <property type="entry name" value="IG-LIKE DOMAIN-CONTAINING PROTEIN"/>
    <property type="match status" value="1"/>
</dbReference>
<reference evidence="7 9" key="1">
    <citation type="submission" date="2008-03" db="EMBL/GenBank/DDBJ databases">
        <title>Annotation of Ixodes scapularis.</title>
        <authorList>
            <consortium name="Ixodes scapularis Genome Project Consortium"/>
            <person name="Caler E."/>
            <person name="Hannick L.I."/>
            <person name="Bidwell S."/>
            <person name="Joardar V."/>
            <person name="Thiagarajan M."/>
            <person name="Amedeo P."/>
            <person name="Galinsky K.J."/>
            <person name="Schobel S."/>
            <person name="Inman J."/>
            <person name="Hostetler J."/>
            <person name="Miller J."/>
            <person name="Hammond M."/>
            <person name="Megy K."/>
            <person name="Lawson D."/>
            <person name="Kodira C."/>
            <person name="Sutton G."/>
            <person name="Meyer J."/>
            <person name="Hill C.A."/>
            <person name="Birren B."/>
            <person name="Nene V."/>
            <person name="Collins F."/>
            <person name="Alarcon-Chaidez F."/>
            <person name="Wikel S."/>
            <person name="Strausberg R."/>
        </authorList>
    </citation>
    <scope>NUCLEOTIDE SEQUENCE [LARGE SCALE GENOMIC DNA]</scope>
    <source>
        <strain evidence="9">Wikel</strain>
        <strain evidence="7">Wikel colony</strain>
    </source>
</reference>
<dbReference type="EMBL" id="ABJB010788093">
    <property type="status" value="NOT_ANNOTATED_CDS"/>
    <property type="molecule type" value="Genomic_DNA"/>
</dbReference>
<dbReference type="SUPFAM" id="SSF48726">
    <property type="entry name" value="Immunoglobulin"/>
    <property type="match status" value="2"/>
</dbReference>
<sequence>MALPRRKYPVNGSQCIPRGVNFTHLSEPRLVVVKNEPLLLQCSVSSLPELAPVNVTWNHDGVPQQLGSVLPNGSLLIERVAHHKKKNGRKDDGDYSCLAHTKAGIMFSPPVQVKVARMAKGFTEEPRPVNAPVGGIARFACHIGAVPPAHYTWQRNLEDLPFGDPRFTQLSSGILQIINTTASDAGNYRCIAKNIAKTMQSAEAALTVPPTVHHEPPSFTAELASLVSPAARTVRFECDTQGFPAPEVRWFKDGKPLIINGRIKVLHSEDNKYLPEDRRHVTEEADHHRRKPPNHMLVISHLVRRDAGFYQCVASNPAGTSTLAARLQVNASGDAPSPPSDLTARTLSSTSILLSWSPPLSPGNRVVQAYSVHYLPTSVPLPPSLYLSVVNSTTLEARWFLLPEEKSAISGFKLRLREQGSLMTEPIVLPNSSFSYVLYDLKPQTWYEVHVLCFSNFGDGQEAVQTVLTHPENLTAEGDIAEPTSSRSIHLSWRAPVPAQNISYYTVRYSAVRPKSVHNSSMVQYIPSTKTEVVVADLQPSTLYGFAVKSHGADSHMSHFSQLIECKTSEDSTRLTSVLNGLAINTVYSLRLQAQTSAGRGPLTQVIKFVISGGYPQCNGKTNGHAKDKRLRDVTLNGHVGNGSAVHTTNSSPPCYNNRDPESRLPLPRSQHRYDASDCFLQTEGGPWTEGRTSAPTPLLGDHSSAAWRDIEEPTTAAEEEQATLETIVSADNSFVSHRDVASDTTNTSPPLRQRGIVECECLRVVSAALYDWRGQRGQRGAWVVGRGARPEPRAAAARRAATPVAAARASLRLLWGCGAGSAGVPVAAPGSAGSAP</sequence>
<dbReference type="HOGENOM" id="CLU_339572_0_0_1"/>
<feature type="domain" description="Fibronectin type-III" evidence="6">
    <location>
        <begin position="470"/>
        <end position="571"/>
    </location>
</feature>
<dbReference type="SUPFAM" id="SSF49265">
    <property type="entry name" value="Fibronectin type III"/>
    <property type="match status" value="3"/>
</dbReference>
<dbReference type="PROSITE" id="PS50853">
    <property type="entry name" value="FN3"/>
    <property type="match status" value="2"/>
</dbReference>
<dbReference type="Pfam" id="PF00041">
    <property type="entry name" value="fn3"/>
    <property type="match status" value="3"/>
</dbReference>
<dbReference type="EMBL" id="DS854257">
    <property type="protein sequence ID" value="EEC13678.1"/>
    <property type="molecule type" value="Genomic_DNA"/>
</dbReference>
<name>B7Q4A6_IXOSC</name>
<dbReference type="EMBL" id="ABJB010422026">
    <property type="status" value="NOT_ANNOTATED_CDS"/>
    <property type="molecule type" value="Genomic_DNA"/>
</dbReference>
<evidence type="ECO:0000256" key="1">
    <source>
        <dbReference type="ARBA" id="ARBA00022729"/>
    </source>
</evidence>
<dbReference type="Pfam" id="PF13927">
    <property type="entry name" value="Ig_3"/>
    <property type="match status" value="2"/>
</dbReference>
<evidence type="ECO:0000256" key="4">
    <source>
        <dbReference type="SAM" id="MobiDB-lite"/>
    </source>
</evidence>
<dbReference type="EMBL" id="ABJB010815612">
    <property type="status" value="NOT_ANNOTATED_CDS"/>
    <property type="molecule type" value="Genomic_DNA"/>
</dbReference>
<evidence type="ECO:0000256" key="2">
    <source>
        <dbReference type="ARBA" id="ARBA00023157"/>
    </source>
</evidence>
<proteinExistence type="predicted"/>
<dbReference type="OrthoDB" id="6479257at2759"/>
<dbReference type="InterPro" id="IPR003598">
    <property type="entry name" value="Ig_sub2"/>
</dbReference>
<feature type="domain" description="Ig-like" evidence="5">
    <location>
        <begin position="217"/>
        <end position="330"/>
    </location>
</feature>
<dbReference type="InterPro" id="IPR007110">
    <property type="entry name" value="Ig-like_dom"/>
</dbReference>
<keyword evidence="3" id="KW-0393">Immunoglobulin domain</keyword>
<dbReference type="EnsemblMetazoa" id="ISCW021015-RA">
    <property type="protein sequence ID" value="ISCW021015-PA"/>
    <property type="gene ID" value="ISCW021015"/>
</dbReference>
<dbReference type="FunFam" id="2.60.40.10:FF:000032">
    <property type="entry name" value="palladin isoform X1"/>
    <property type="match status" value="1"/>
</dbReference>
<dbReference type="InterPro" id="IPR013783">
    <property type="entry name" value="Ig-like_fold"/>
</dbReference>
<dbReference type="InterPro" id="IPR036179">
    <property type="entry name" value="Ig-like_dom_sf"/>
</dbReference>
<feature type="compositionally biased region" description="Polar residues" evidence="4">
    <location>
        <begin position="645"/>
        <end position="655"/>
    </location>
</feature>
<dbReference type="Proteomes" id="UP000001555">
    <property type="component" value="Unassembled WGS sequence"/>
</dbReference>
<dbReference type="EMBL" id="ABJB010562062">
    <property type="status" value="NOT_ANNOTATED_CDS"/>
    <property type="molecule type" value="Genomic_DNA"/>
</dbReference>
<dbReference type="EMBL" id="ABJB010388571">
    <property type="status" value="NOT_ANNOTATED_CDS"/>
    <property type="molecule type" value="Genomic_DNA"/>
</dbReference>
<protein>
    <submittedName>
        <fullName evidence="7 8">Uncharacterized protein</fullName>
    </submittedName>
</protein>
<dbReference type="InterPro" id="IPR036116">
    <property type="entry name" value="FN3_sf"/>
</dbReference>
<dbReference type="CDD" id="cd00063">
    <property type="entry name" value="FN3"/>
    <property type="match status" value="2"/>
</dbReference>
<feature type="domain" description="Fibronectin type-III" evidence="6">
    <location>
        <begin position="379"/>
        <end position="469"/>
    </location>
</feature>
<dbReference type="PROSITE" id="PS50835">
    <property type="entry name" value="IG_LIKE"/>
    <property type="match status" value="3"/>
</dbReference>
<dbReference type="EMBL" id="ABJB010638829">
    <property type="status" value="NOT_ANNOTATED_CDS"/>
    <property type="molecule type" value="Genomic_DNA"/>
</dbReference>
<dbReference type="InterPro" id="IPR003961">
    <property type="entry name" value="FN3_dom"/>
</dbReference>
<feature type="domain" description="Ig-like" evidence="5">
    <location>
        <begin position="17"/>
        <end position="99"/>
    </location>
</feature>
<dbReference type="Gene3D" id="2.60.40.10">
    <property type="entry name" value="Immunoglobulins"/>
    <property type="match status" value="6"/>
</dbReference>
<dbReference type="SMART" id="SM00060">
    <property type="entry name" value="FN3"/>
    <property type="match status" value="2"/>
</dbReference>
<dbReference type="EMBL" id="ABJB010145877">
    <property type="status" value="NOT_ANNOTATED_CDS"/>
    <property type="molecule type" value="Genomic_DNA"/>
</dbReference>
<keyword evidence="1" id="KW-0732">Signal</keyword>
<evidence type="ECO:0000256" key="3">
    <source>
        <dbReference type="ARBA" id="ARBA00023319"/>
    </source>
</evidence>
<evidence type="ECO:0000259" key="5">
    <source>
        <dbReference type="PROSITE" id="PS50835"/>
    </source>
</evidence>
<organism>
    <name type="scientific">Ixodes scapularis</name>
    <name type="common">Black-legged tick</name>
    <name type="synonym">Deer tick</name>
    <dbReference type="NCBI Taxonomy" id="6945"/>
    <lineage>
        <taxon>Eukaryota</taxon>
        <taxon>Metazoa</taxon>
        <taxon>Ecdysozoa</taxon>
        <taxon>Arthropoda</taxon>
        <taxon>Chelicerata</taxon>
        <taxon>Arachnida</taxon>
        <taxon>Acari</taxon>
        <taxon>Parasitiformes</taxon>
        <taxon>Ixodida</taxon>
        <taxon>Ixodoidea</taxon>
        <taxon>Ixodidae</taxon>
        <taxon>Ixodinae</taxon>
        <taxon>Ixodes</taxon>
    </lineage>
</organism>
<dbReference type="InterPro" id="IPR003599">
    <property type="entry name" value="Ig_sub"/>
</dbReference>
<dbReference type="InterPro" id="IPR050958">
    <property type="entry name" value="Cell_Adh-Cytoskel_Orgn"/>
</dbReference>
<dbReference type="InParanoid" id="B7Q4A6"/>
<reference evidence="8" key="2">
    <citation type="submission" date="2020-05" db="UniProtKB">
        <authorList>
            <consortium name="EnsemblMetazoa"/>
        </authorList>
    </citation>
    <scope>IDENTIFICATION</scope>
    <source>
        <strain evidence="8">wikel</strain>
    </source>
</reference>
<dbReference type="PaxDb" id="6945-B7Q4A6"/>
<dbReference type="VEuPathDB" id="VectorBase:ISCW021015"/>
<evidence type="ECO:0000313" key="8">
    <source>
        <dbReference type="EnsemblMetazoa" id="ISCW021015-PA"/>
    </source>
</evidence>
<keyword evidence="2" id="KW-1015">Disulfide bond</keyword>